<evidence type="ECO:0000256" key="11">
    <source>
        <dbReference type="SAM" id="Phobius"/>
    </source>
</evidence>
<dbReference type="FunFam" id="3.10.320.10:FF:000001">
    <property type="entry name" value="HLA class II histocompatibility antigen, DRB1-1 beta chain"/>
    <property type="match status" value="1"/>
</dbReference>
<feature type="transmembrane region" description="Helical" evidence="11">
    <location>
        <begin position="47"/>
        <end position="68"/>
    </location>
</feature>
<dbReference type="GO" id="GO:0002250">
    <property type="term" value="P:adaptive immune response"/>
    <property type="evidence" value="ECO:0007669"/>
    <property type="project" value="UniProtKB-KW"/>
</dbReference>
<evidence type="ECO:0000256" key="1">
    <source>
        <dbReference type="ARBA" id="ARBA00004479"/>
    </source>
</evidence>
<dbReference type="InterPro" id="IPR011162">
    <property type="entry name" value="MHC_I/II-like_Ag-recog"/>
</dbReference>
<comment type="subcellular location">
    <subcellularLocation>
        <location evidence="1">Membrane</location>
        <topology evidence="1">Single-pass type I membrane protein</topology>
    </subcellularLocation>
</comment>
<dbReference type="InterPro" id="IPR003597">
    <property type="entry name" value="Ig_C1-set"/>
</dbReference>
<reference evidence="13" key="3">
    <citation type="submission" date="2025-09" db="UniProtKB">
        <authorList>
            <consortium name="Ensembl"/>
        </authorList>
    </citation>
    <scope>IDENTIFICATION</scope>
</reference>
<evidence type="ECO:0000256" key="2">
    <source>
        <dbReference type="ARBA" id="ARBA00022692"/>
    </source>
</evidence>
<evidence type="ECO:0000256" key="7">
    <source>
        <dbReference type="ARBA" id="ARBA00023157"/>
    </source>
</evidence>
<dbReference type="PANTHER" id="PTHR19944">
    <property type="entry name" value="MHC CLASS II-RELATED"/>
    <property type="match status" value="1"/>
</dbReference>
<keyword evidence="3" id="KW-0391">Immunity</keyword>
<keyword evidence="2 11" id="KW-0812">Transmembrane</keyword>
<dbReference type="Proteomes" id="UP000016665">
    <property type="component" value="Chromosome 19"/>
</dbReference>
<protein>
    <recommendedName>
        <fullName evidence="12">Ig-like domain-containing protein</fullName>
    </recommendedName>
</protein>
<dbReference type="SUPFAM" id="SSF54452">
    <property type="entry name" value="MHC antigen-recognition domain"/>
    <property type="match status" value="1"/>
</dbReference>
<keyword evidence="9" id="KW-0491">MHC II</keyword>
<accession>U3KGX1</accession>
<dbReference type="Gene3D" id="2.60.40.10">
    <property type="entry name" value="Immunoglobulins"/>
    <property type="match status" value="1"/>
</dbReference>
<keyword evidence="6 11" id="KW-0472">Membrane</keyword>
<keyword evidence="4 11" id="KW-1133">Transmembrane helix</keyword>
<dbReference type="AlphaFoldDB" id="U3KGX1"/>
<dbReference type="InterPro" id="IPR003006">
    <property type="entry name" value="Ig/MHC_CS"/>
</dbReference>
<dbReference type="InterPro" id="IPR014745">
    <property type="entry name" value="MHC_II_a/b_N"/>
</dbReference>
<dbReference type="PANTHER" id="PTHR19944:SF99">
    <property type="entry name" value="HLA CLASS II HISTOCOMPATIBILITY ANTIGEN, DRB1 BETA CHAIN"/>
    <property type="match status" value="1"/>
</dbReference>
<dbReference type="InterPro" id="IPR007110">
    <property type="entry name" value="Ig-like_dom"/>
</dbReference>
<dbReference type="HOGENOM" id="CLU_047501_13_1_1"/>
<dbReference type="PROSITE" id="PS00290">
    <property type="entry name" value="IG_MHC"/>
    <property type="match status" value="1"/>
</dbReference>
<dbReference type="GO" id="GO:0042613">
    <property type="term" value="C:MHC class II protein complex"/>
    <property type="evidence" value="ECO:0007669"/>
    <property type="project" value="UniProtKB-KW"/>
</dbReference>
<keyword evidence="5" id="KW-1064">Adaptive immunity</keyword>
<dbReference type="InterPro" id="IPR000353">
    <property type="entry name" value="MHC_II_b_N"/>
</dbReference>
<evidence type="ECO:0000256" key="4">
    <source>
        <dbReference type="ARBA" id="ARBA00022989"/>
    </source>
</evidence>
<dbReference type="STRING" id="59894.ENSFALP00000014275"/>
<dbReference type="GO" id="GO:0002504">
    <property type="term" value="P:antigen processing and presentation of peptide or polysaccharide antigen via MHC class II"/>
    <property type="evidence" value="ECO:0007669"/>
    <property type="project" value="UniProtKB-KW"/>
</dbReference>
<dbReference type="Ensembl" id="ENSFALT00000014334.2">
    <property type="protein sequence ID" value="ENSFALP00000014275.2"/>
    <property type="gene ID" value="ENSFALG00000013677.2"/>
</dbReference>
<evidence type="ECO:0000259" key="12">
    <source>
        <dbReference type="PROSITE" id="PS50835"/>
    </source>
</evidence>
<evidence type="ECO:0000256" key="3">
    <source>
        <dbReference type="ARBA" id="ARBA00022859"/>
    </source>
</evidence>
<sequence length="301" mass="33523">MTPQCPGSPTAPRTPHLDSTRAPPPPPGEFLEGRGLRTCPALAMERVAAAGAVLVPLVVLGVFLAAGAELSEVFQEMVKSECHFINGTSRVRFVKRFVYNREQYVHFDSDVGHFVGDSPYGEKVARYWNRDPEWMEYRRDAVDRHCRHNYELSSPFLVERRVPPSVSISLVPSSSQSGPGRLLCSVMDFYPAEIQVRWFQGQQELSEHVVATDVVPNGDLTYQVLVLLETPPRRRVSYTCQVEHVSLEHPLRRQWGTAWLHSASGCGGRTGGLGGELIVAGIDWAGVWRSQGVTGRKVWMA</sequence>
<dbReference type="SUPFAM" id="SSF48726">
    <property type="entry name" value="Immunoglobulin"/>
    <property type="match status" value="1"/>
</dbReference>
<dbReference type="GeneTree" id="ENSGT00950000183127"/>
<keyword evidence="7" id="KW-1015">Disulfide bond</keyword>
<dbReference type="InterPro" id="IPR013783">
    <property type="entry name" value="Ig-like_fold"/>
</dbReference>
<proteinExistence type="predicted"/>
<dbReference type="SMART" id="SM00407">
    <property type="entry name" value="IGc1"/>
    <property type="match status" value="1"/>
</dbReference>
<organism evidence="13 14">
    <name type="scientific">Ficedula albicollis</name>
    <name type="common">Collared flycatcher</name>
    <name type="synonym">Muscicapa albicollis</name>
    <dbReference type="NCBI Taxonomy" id="59894"/>
    <lineage>
        <taxon>Eukaryota</taxon>
        <taxon>Metazoa</taxon>
        <taxon>Chordata</taxon>
        <taxon>Craniata</taxon>
        <taxon>Vertebrata</taxon>
        <taxon>Euteleostomi</taxon>
        <taxon>Archelosauria</taxon>
        <taxon>Archosauria</taxon>
        <taxon>Dinosauria</taxon>
        <taxon>Saurischia</taxon>
        <taxon>Theropoda</taxon>
        <taxon>Coelurosauria</taxon>
        <taxon>Aves</taxon>
        <taxon>Neognathae</taxon>
        <taxon>Neoaves</taxon>
        <taxon>Telluraves</taxon>
        <taxon>Australaves</taxon>
        <taxon>Passeriformes</taxon>
        <taxon>Muscicapidae</taxon>
        <taxon>Ficedula</taxon>
    </lineage>
</organism>
<evidence type="ECO:0000256" key="5">
    <source>
        <dbReference type="ARBA" id="ARBA00023130"/>
    </source>
</evidence>
<evidence type="ECO:0000256" key="9">
    <source>
        <dbReference type="ARBA" id="ARBA00023182"/>
    </source>
</evidence>
<evidence type="ECO:0000256" key="8">
    <source>
        <dbReference type="ARBA" id="ARBA00023180"/>
    </source>
</evidence>
<dbReference type="Pfam" id="PF00969">
    <property type="entry name" value="MHC_II_beta"/>
    <property type="match status" value="1"/>
</dbReference>
<dbReference type="PROSITE" id="PS50835">
    <property type="entry name" value="IG_LIKE"/>
    <property type="match status" value="1"/>
</dbReference>
<reference evidence="13 14" key="1">
    <citation type="journal article" date="2012" name="Nature">
        <title>The genomic landscape of species divergence in Ficedula flycatchers.</title>
        <authorList>
            <person name="Ellegren H."/>
            <person name="Smeds L."/>
            <person name="Burri R."/>
            <person name="Olason P.I."/>
            <person name="Backstrom N."/>
            <person name="Kawakami T."/>
            <person name="Kunstner A."/>
            <person name="Makinen H."/>
            <person name="Nadachowska-Brzyska K."/>
            <person name="Qvarnstrom A."/>
            <person name="Uebbing S."/>
            <person name="Wolf J.B."/>
        </authorList>
    </citation>
    <scope>NUCLEOTIDE SEQUENCE [LARGE SCALE GENOMIC DNA]</scope>
</reference>
<feature type="region of interest" description="Disordered" evidence="10">
    <location>
        <begin position="1"/>
        <end position="31"/>
    </location>
</feature>
<dbReference type="InterPro" id="IPR036179">
    <property type="entry name" value="Ig-like_dom_sf"/>
</dbReference>
<dbReference type="eggNOG" id="ENOG502RYBQ">
    <property type="taxonomic scope" value="Eukaryota"/>
</dbReference>
<evidence type="ECO:0000313" key="14">
    <source>
        <dbReference type="Proteomes" id="UP000016665"/>
    </source>
</evidence>
<dbReference type="Pfam" id="PF07654">
    <property type="entry name" value="C1-set"/>
    <property type="match status" value="1"/>
</dbReference>
<evidence type="ECO:0000256" key="6">
    <source>
        <dbReference type="ARBA" id="ARBA00023136"/>
    </source>
</evidence>
<dbReference type="SMART" id="SM00921">
    <property type="entry name" value="MHC_II_beta"/>
    <property type="match status" value="1"/>
</dbReference>
<dbReference type="InterPro" id="IPR050160">
    <property type="entry name" value="MHC/Immunoglobulin"/>
</dbReference>
<feature type="domain" description="Ig-like" evidence="12">
    <location>
        <begin position="164"/>
        <end position="252"/>
    </location>
</feature>
<evidence type="ECO:0000256" key="10">
    <source>
        <dbReference type="SAM" id="MobiDB-lite"/>
    </source>
</evidence>
<evidence type="ECO:0000313" key="13">
    <source>
        <dbReference type="Ensembl" id="ENSFALP00000014275.2"/>
    </source>
</evidence>
<name>U3KGX1_FICAL</name>
<keyword evidence="14" id="KW-1185">Reference proteome</keyword>
<keyword evidence="8" id="KW-0325">Glycoprotein</keyword>
<reference evidence="13" key="2">
    <citation type="submission" date="2025-08" db="UniProtKB">
        <authorList>
            <consortium name="Ensembl"/>
        </authorList>
    </citation>
    <scope>IDENTIFICATION</scope>
</reference>
<dbReference type="Gene3D" id="3.10.320.10">
    <property type="entry name" value="Class II Histocompatibility Antigen, M Beta Chain, Chain B, domain 1"/>
    <property type="match status" value="1"/>
</dbReference>